<dbReference type="InterPro" id="IPR036396">
    <property type="entry name" value="Cyt_P450_sf"/>
</dbReference>
<dbReference type="GO" id="GO:0016705">
    <property type="term" value="F:oxidoreductase activity, acting on paired donors, with incorporation or reduction of molecular oxygen"/>
    <property type="evidence" value="ECO:0007669"/>
    <property type="project" value="InterPro"/>
</dbReference>
<evidence type="ECO:0000256" key="4">
    <source>
        <dbReference type="ARBA" id="ARBA00022692"/>
    </source>
</evidence>
<dbReference type="CDD" id="cd11043">
    <property type="entry name" value="CYP90-like"/>
    <property type="match status" value="1"/>
</dbReference>
<feature type="binding site" description="axial binding residue" evidence="10">
    <location>
        <position position="425"/>
    </location>
    <ligand>
        <name>heme</name>
        <dbReference type="ChEBI" id="CHEBI:30413"/>
    </ligand>
    <ligandPart>
        <name>Fe</name>
        <dbReference type="ChEBI" id="CHEBI:18248"/>
    </ligandPart>
</feature>
<evidence type="ECO:0000313" key="13">
    <source>
        <dbReference type="EMBL" id="KAK1411041.1"/>
    </source>
</evidence>
<name>A0AAD8JYJ5_TARER</name>
<gene>
    <name evidence="13" type="ORF">QVD17_37585</name>
</gene>
<organism evidence="13 14">
    <name type="scientific">Tagetes erecta</name>
    <name type="common">African marigold</name>
    <dbReference type="NCBI Taxonomy" id="13708"/>
    <lineage>
        <taxon>Eukaryota</taxon>
        <taxon>Viridiplantae</taxon>
        <taxon>Streptophyta</taxon>
        <taxon>Embryophyta</taxon>
        <taxon>Tracheophyta</taxon>
        <taxon>Spermatophyta</taxon>
        <taxon>Magnoliopsida</taxon>
        <taxon>eudicotyledons</taxon>
        <taxon>Gunneridae</taxon>
        <taxon>Pentapetalae</taxon>
        <taxon>asterids</taxon>
        <taxon>campanulids</taxon>
        <taxon>Asterales</taxon>
        <taxon>Asteraceae</taxon>
        <taxon>Asteroideae</taxon>
        <taxon>Heliantheae alliance</taxon>
        <taxon>Tageteae</taxon>
        <taxon>Tagetes</taxon>
    </lineage>
</organism>
<dbReference type="PANTHER" id="PTHR24286">
    <property type="entry name" value="CYTOCHROME P450 26"/>
    <property type="match status" value="1"/>
</dbReference>
<dbReference type="InterPro" id="IPR001128">
    <property type="entry name" value="Cyt_P450"/>
</dbReference>
<comment type="caution">
    <text evidence="13">The sequence shown here is derived from an EMBL/GenBank/DDBJ whole genome shotgun (WGS) entry which is preliminary data.</text>
</comment>
<evidence type="ECO:0008006" key="15">
    <source>
        <dbReference type="Google" id="ProtNLM"/>
    </source>
</evidence>
<dbReference type="InterPro" id="IPR002401">
    <property type="entry name" value="Cyt_P450_E_grp-I"/>
</dbReference>
<comment type="cofactor">
    <cofactor evidence="1 10">
        <name>heme</name>
        <dbReference type="ChEBI" id="CHEBI:30413"/>
    </cofactor>
</comment>
<dbReference type="FunFam" id="1.10.630.10:FF:000022">
    <property type="entry name" value="Taxadiene 5-alpha hydroxylase"/>
    <property type="match status" value="1"/>
</dbReference>
<dbReference type="PANTHER" id="PTHR24286:SF209">
    <property type="entry name" value="BETA-AMYRIN 28-OXIDASE-LIKE"/>
    <property type="match status" value="1"/>
</dbReference>
<evidence type="ECO:0000256" key="11">
    <source>
        <dbReference type="RuleBase" id="RU000461"/>
    </source>
</evidence>
<dbReference type="GO" id="GO:0020037">
    <property type="term" value="F:heme binding"/>
    <property type="evidence" value="ECO:0007669"/>
    <property type="project" value="InterPro"/>
</dbReference>
<keyword evidence="4 12" id="KW-0812">Transmembrane</keyword>
<dbReference type="GO" id="GO:0005506">
    <property type="term" value="F:iron ion binding"/>
    <property type="evidence" value="ECO:0007669"/>
    <property type="project" value="InterPro"/>
</dbReference>
<sequence>MFPLLTPILIIIIISYVLWNIYKNHKTHKLNLPPGSFGWPFIGESLALLRANWDGVPERFVRERIEKHGSPLVFKTSLLGDRMAVLCGPAGNKFLFGNENKLVGVWWPLPVQKLFGRCLITIRGDEAKWMRKMLLSYLGPDAFATHYAAAMDIVTRRHIEVHWRGKEEVKVFQAIKLYAFELACRLFLSLEEPNHIAKLASLFNIFLKGIIELPIEFPGTRFYSAKRAAEAIITELMKIIKARRVELQEGTASSSQDLLSHMLTSSDENGVYLTEKEIANNILLLLFAGHDTSAVSITLLIKSLGEHPDVYDKVLKEQLEISKAKEVGELLKWEDIQKMKYSWNVVSEVMRVNPPVIGAFREALVDIKYAGYTIPKGWKLYWNAVSTHRDSANFEYVTRFDPSRFEGSGPTPYTYVPFGGGPRMCLGKEFARMEVLAFLHNIVINFKWDLLIPDEKIEYDPMATPVKGLPIRLHPHDF</sequence>
<dbReference type="Pfam" id="PF00067">
    <property type="entry name" value="p450"/>
    <property type="match status" value="1"/>
</dbReference>
<evidence type="ECO:0000256" key="7">
    <source>
        <dbReference type="ARBA" id="ARBA00023002"/>
    </source>
</evidence>
<dbReference type="InterPro" id="IPR017972">
    <property type="entry name" value="Cyt_P450_CS"/>
</dbReference>
<evidence type="ECO:0000256" key="8">
    <source>
        <dbReference type="ARBA" id="ARBA00023004"/>
    </source>
</evidence>
<feature type="transmembrane region" description="Helical" evidence="12">
    <location>
        <begin position="6"/>
        <end position="22"/>
    </location>
</feature>
<dbReference type="GO" id="GO:0004497">
    <property type="term" value="F:monooxygenase activity"/>
    <property type="evidence" value="ECO:0007669"/>
    <property type="project" value="UniProtKB-KW"/>
</dbReference>
<evidence type="ECO:0000256" key="12">
    <source>
        <dbReference type="SAM" id="Phobius"/>
    </source>
</evidence>
<keyword evidence="11" id="KW-0503">Monooxygenase</keyword>
<dbReference type="EMBL" id="JAUHHV010000010">
    <property type="protein sequence ID" value="KAK1411041.1"/>
    <property type="molecule type" value="Genomic_DNA"/>
</dbReference>
<evidence type="ECO:0000256" key="5">
    <source>
        <dbReference type="ARBA" id="ARBA00022723"/>
    </source>
</evidence>
<comment type="subcellular location">
    <subcellularLocation>
        <location evidence="2">Membrane</location>
        <topology evidence="2">Single-pass membrane protein</topology>
    </subcellularLocation>
</comment>
<keyword evidence="5 10" id="KW-0479">Metal-binding</keyword>
<dbReference type="GO" id="GO:0016020">
    <property type="term" value="C:membrane"/>
    <property type="evidence" value="ECO:0007669"/>
    <property type="project" value="UniProtKB-SubCell"/>
</dbReference>
<keyword evidence="6 12" id="KW-1133">Transmembrane helix</keyword>
<keyword evidence="9 12" id="KW-0472">Membrane</keyword>
<keyword evidence="10 11" id="KW-0349">Heme</keyword>
<comment type="similarity">
    <text evidence="3 11">Belongs to the cytochrome P450 family.</text>
</comment>
<dbReference type="SUPFAM" id="SSF48264">
    <property type="entry name" value="Cytochrome P450"/>
    <property type="match status" value="1"/>
</dbReference>
<accession>A0AAD8JYJ5</accession>
<dbReference type="PRINTS" id="PR00463">
    <property type="entry name" value="EP450I"/>
</dbReference>
<evidence type="ECO:0000313" key="14">
    <source>
        <dbReference type="Proteomes" id="UP001229421"/>
    </source>
</evidence>
<dbReference type="PROSITE" id="PS00086">
    <property type="entry name" value="CYTOCHROME_P450"/>
    <property type="match status" value="1"/>
</dbReference>
<evidence type="ECO:0000256" key="9">
    <source>
        <dbReference type="ARBA" id="ARBA00023136"/>
    </source>
</evidence>
<evidence type="ECO:0000256" key="6">
    <source>
        <dbReference type="ARBA" id="ARBA00022989"/>
    </source>
</evidence>
<dbReference type="Proteomes" id="UP001229421">
    <property type="component" value="Unassembled WGS sequence"/>
</dbReference>
<dbReference type="AlphaFoldDB" id="A0AAD8JYJ5"/>
<evidence type="ECO:0000256" key="1">
    <source>
        <dbReference type="ARBA" id="ARBA00001971"/>
    </source>
</evidence>
<proteinExistence type="inferred from homology"/>
<dbReference type="Gene3D" id="1.10.630.10">
    <property type="entry name" value="Cytochrome P450"/>
    <property type="match status" value="1"/>
</dbReference>
<evidence type="ECO:0000256" key="10">
    <source>
        <dbReference type="PIRSR" id="PIRSR602401-1"/>
    </source>
</evidence>
<keyword evidence="7 11" id="KW-0560">Oxidoreductase</keyword>
<protein>
    <recommendedName>
        <fullName evidence="15">Cytochrome P450</fullName>
    </recommendedName>
</protein>
<evidence type="ECO:0000256" key="3">
    <source>
        <dbReference type="ARBA" id="ARBA00010617"/>
    </source>
</evidence>
<keyword evidence="14" id="KW-1185">Reference proteome</keyword>
<evidence type="ECO:0000256" key="2">
    <source>
        <dbReference type="ARBA" id="ARBA00004167"/>
    </source>
</evidence>
<keyword evidence="8 10" id="KW-0408">Iron</keyword>
<dbReference type="PRINTS" id="PR00385">
    <property type="entry name" value="P450"/>
</dbReference>
<reference evidence="13" key="1">
    <citation type="journal article" date="2023" name="bioRxiv">
        <title>Improved chromosome-level genome assembly for marigold (Tagetes erecta).</title>
        <authorList>
            <person name="Jiang F."/>
            <person name="Yuan L."/>
            <person name="Wang S."/>
            <person name="Wang H."/>
            <person name="Xu D."/>
            <person name="Wang A."/>
            <person name="Fan W."/>
        </authorList>
    </citation>
    <scope>NUCLEOTIDE SEQUENCE</scope>
    <source>
        <strain evidence="13">WSJ</strain>
        <tissue evidence="13">Leaf</tissue>
    </source>
</reference>
<dbReference type="GO" id="GO:0016125">
    <property type="term" value="P:sterol metabolic process"/>
    <property type="evidence" value="ECO:0007669"/>
    <property type="project" value="TreeGrafter"/>
</dbReference>